<feature type="repeat" description="RCC1" evidence="2">
    <location>
        <begin position="368"/>
        <end position="418"/>
    </location>
</feature>
<sequence length="484" mass="53068">MDDPAALVLAPLESPKERIVHRSQIYTWGNNQLGQTGHTGACMQDPRAWKVQRSPKLMEQEHFKSDAAFVKIACGLQHTGALTRDGELFMWGSNDCGQLGDGTETDRRQPRRVKALQTEFVTSIACGHQSSAALARPRNKKGAPLKLWVWGQHQGSNFPRPFHGAFAADTPIAAVSLGAAHAAAVSAGGQLMTWGYNEVGQLGHGFSSEGLQPARLVRAFIQHTSDTPVRAKVKKIACGAYHTACVSDTGEVYTFGHGAMGQLGHRMLQGRDREVNPRRVVSLEGQHVRQIACGQAHTCAITSKGTLYMWGGHREGQLGLGRPTYMFPFIDRNESNDFFRRLPTVLLPRGAKMVVCGQTHTLACTLDGRLWGWGYNSCGQAATGKETHAWVPTPIDWCVGEIAGLAAGGGHSAVLTRACSLKDLCELRLAESLDLNTICRTKAVAAQMHADSLARYCELYRLKALGKYQDEEFDEDEERRRRPR</sequence>
<evidence type="ECO:0000313" key="4">
    <source>
        <dbReference type="EMBL" id="GAQ79739.1"/>
    </source>
</evidence>
<dbReference type="PROSITE" id="PS00626">
    <property type="entry name" value="RCC1_2"/>
    <property type="match status" value="1"/>
</dbReference>
<organism evidence="4 5">
    <name type="scientific">Klebsormidium nitens</name>
    <name type="common">Green alga</name>
    <name type="synonym">Ulothrix nitens</name>
    <dbReference type="NCBI Taxonomy" id="105231"/>
    <lineage>
        <taxon>Eukaryota</taxon>
        <taxon>Viridiplantae</taxon>
        <taxon>Streptophyta</taxon>
        <taxon>Klebsormidiophyceae</taxon>
        <taxon>Klebsormidiales</taxon>
        <taxon>Klebsormidiaceae</taxon>
        <taxon>Klebsormidium</taxon>
    </lineage>
</organism>
<feature type="repeat" description="RCC1" evidence="2">
    <location>
        <begin position="86"/>
        <end position="137"/>
    </location>
</feature>
<feature type="repeat" description="RCC1" evidence="2">
    <location>
        <begin position="250"/>
        <end position="304"/>
    </location>
</feature>
<keyword evidence="1" id="KW-0677">Repeat</keyword>
<dbReference type="OMA" id="GRGITCE"/>
<evidence type="ECO:0000313" key="5">
    <source>
        <dbReference type="Proteomes" id="UP000054558"/>
    </source>
</evidence>
<evidence type="ECO:0000256" key="2">
    <source>
        <dbReference type="PROSITE-ProRule" id="PRU00235"/>
    </source>
</evidence>
<proteinExistence type="predicted"/>
<dbReference type="PANTHER" id="PTHR22872">
    <property type="entry name" value="BTK-BINDING PROTEIN-RELATED"/>
    <property type="match status" value="1"/>
</dbReference>
<accession>A0A1Y1HRF7</accession>
<feature type="repeat" description="RCC1" evidence="2">
    <location>
        <begin position="189"/>
        <end position="249"/>
    </location>
</feature>
<reference evidence="4 5" key="1">
    <citation type="journal article" date="2014" name="Nat. Commun.">
        <title>Klebsormidium flaccidum genome reveals primary factors for plant terrestrial adaptation.</title>
        <authorList>
            <person name="Hori K."/>
            <person name="Maruyama F."/>
            <person name="Fujisawa T."/>
            <person name="Togashi T."/>
            <person name="Yamamoto N."/>
            <person name="Seo M."/>
            <person name="Sato S."/>
            <person name="Yamada T."/>
            <person name="Mori H."/>
            <person name="Tajima N."/>
            <person name="Moriyama T."/>
            <person name="Ikeuchi M."/>
            <person name="Watanabe M."/>
            <person name="Wada H."/>
            <person name="Kobayashi K."/>
            <person name="Saito M."/>
            <person name="Masuda T."/>
            <person name="Sasaki-Sekimoto Y."/>
            <person name="Mashiguchi K."/>
            <person name="Awai K."/>
            <person name="Shimojima M."/>
            <person name="Masuda S."/>
            <person name="Iwai M."/>
            <person name="Nobusawa T."/>
            <person name="Narise T."/>
            <person name="Kondo S."/>
            <person name="Saito H."/>
            <person name="Sato R."/>
            <person name="Murakawa M."/>
            <person name="Ihara Y."/>
            <person name="Oshima-Yamada Y."/>
            <person name="Ohtaka K."/>
            <person name="Satoh M."/>
            <person name="Sonobe K."/>
            <person name="Ishii M."/>
            <person name="Ohtani R."/>
            <person name="Kanamori-Sato M."/>
            <person name="Honoki R."/>
            <person name="Miyazaki D."/>
            <person name="Mochizuki H."/>
            <person name="Umetsu J."/>
            <person name="Higashi K."/>
            <person name="Shibata D."/>
            <person name="Kamiya Y."/>
            <person name="Sato N."/>
            <person name="Nakamura Y."/>
            <person name="Tabata S."/>
            <person name="Ida S."/>
            <person name="Kurokawa K."/>
            <person name="Ohta H."/>
        </authorList>
    </citation>
    <scope>NUCLEOTIDE SEQUENCE [LARGE SCALE GENOMIC DNA]</scope>
    <source>
        <strain evidence="4 5">NIES-2285</strain>
    </source>
</reference>
<name>A0A1Y1HRF7_KLENI</name>
<feature type="repeat" description="RCC1" evidence="2">
    <location>
        <begin position="23"/>
        <end position="85"/>
    </location>
</feature>
<dbReference type="Pfam" id="PF25390">
    <property type="entry name" value="WD40_RLD"/>
    <property type="match status" value="1"/>
</dbReference>
<feature type="domain" description="RCC1-like" evidence="3">
    <location>
        <begin position="24"/>
        <end position="414"/>
    </location>
</feature>
<dbReference type="InterPro" id="IPR051625">
    <property type="entry name" value="Signaling_Regulatory_Domain"/>
</dbReference>
<dbReference type="PRINTS" id="PR00633">
    <property type="entry name" value="RCCNDNSATION"/>
</dbReference>
<gene>
    <name evidence="4" type="ORF">KFL_000370130</name>
</gene>
<protein>
    <recommendedName>
        <fullName evidence="3">RCC1-like domain-containing protein</fullName>
    </recommendedName>
</protein>
<dbReference type="EMBL" id="DF236986">
    <property type="protein sequence ID" value="GAQ79739.1"/>
    <property type="molecule type" value="Genomic_DNA"/>
</dbReference>
<evidence type="ECO:0000256" key="1">
    <source>
        <dbReference type="ARBA" id="ARBA00022737"/>
    </source>
</evidence>
<dbReference type="SUPFAM" id="SSF50985">
    <property type="entry name" value="RCC1/BLIP-II"/>
    <property type="match status" value="2"/>
</dbReference>
<dbReference type="PANTHER" id="PTHR22872:SF9">
    <property type="entry name" value="X-LINKED RETINITIS PIGMENTOSA GTPASE REGULATOR"/>
    <property type="match status" value="1"/>
</dbReference>
<dbReference type="AlphaFoldDB" id="A0A1Y1HRF7"/>
<dbReference type="InterPro" id="IPR009091">
    <property type="entry name" value="RCC1/BLIP-II"/>
</dbReference>
<dbReference type="Gene3D" id="2.130.10.30">
    <property type="entry name" value="Regulator of chromosome condensation 1/beta-lactamase-inhibitor protein II"/>
    <property type="match status" value="2"/>
</dbReference>
<dbReference type="STRING" id="105231.A0A1Y1HRF7"/>
<evidence type="ECO:0000259" key="3">
    <source>
        <dbReference type="Pfam" id="PF25390"/>
    </source>
</evidence>
<dbReference type="InterPro" id="IPR000408">
    <property type="entry name" value="Reg_chr_condens"/>
</dbReference>
<feature type="repeat" description="RCC1" evidence="2">
    <location>
        <begin position="305"/>
        <end position="367"/>
    </location>
</feature>
<keyword evidence="5" id="KW-1185">Reference proteome</keyword>
<dbReference type="InterPro" id="IPR058923">
    <property type="entry name" value="RCC1-like_dom"/>
</dbReference>
<dbReference type="Proteomes" id="UP000054558">
    <property type="component" value="Unassembled WGS sequence"/>
</dbReference>
<dbReference type="OrthoDB" id="8068875at2759"/>
<dbReference type="PROSITE" id="PS50012">
    <property type="entry name" value="RCC1_3"/>
    <property type="match status" value="6"/>
</dbReference>